<accession>A0A1N6ANI1</accession>
<evidence type="ECO:0000313" key="8">
    <source>
        <dbReference type="Proteomes" id="UP000185124"/>
    </source>
</evidence>
<dbReference type="GO" id="GO:0003677">
    <property type="term" value="F:DNA binding"/>
    <property type="evidence" value="ECO:0007669"/>
    <property type="project" value="InterPro"/>
</dbReference>
<dbReference type="EMBL" id="FSQT01000002">
    <property type="protein sequence ID" value="SIN35488.1"/>
    <property type="molecule type" value="Genomic_DNA"/>
</dbReference>
<dbReference type="RefSeq" id="WP_074317177.1">
    <property type="nucleotide sequence ID" value="NZ_FSQT01000002.1"/>
</dbReference>
<evidence type="ECO:0000259" key="5">
    <source>
        <dbReference type="PROSITE" id="PS51192"/>
    </source>
</evidence>
<dbReference type="OrthoDB" id="9776021at2"/>
<dbReference type="InterPro" id="IPR014001">
    <property type="entry name" value="Helicase_ATP-bd"/>
</dbReference>
<keyword evidence="4" id="KW-0067">ATP-binding</keyword>
<dbReference type="Proteomes" id="UP000185124">
    <property type="component" value="Unassembled WGS sequence"/>
</dbReference>
<sequence length="399" mass="44349">MTRPEVTPSQWPLRPWQSEALRAWLLAGRRGVVEVATGGGKTRFALACVSAIGPEIRYVQIIVPTIALADQWHIALEEDLRVDKSDVASLSSRSRATNLRRFNVSVINSARELEPTLWTDGRFLIVDECHRAGSPDNARALGGTASATLGLSATPHRQYDDYFGQVIEPALGPIIYQYSIQQATLDGVLSPFHLTNVRVRLNEDEQREYDALTRRIGLAYRSDLVSGEERRPRLLIRRARVANDALVRIPVAVRLLERHRGERSLIFHESIEAAEGIADLLSTRGHSVTLYHSGIGASMRRENLRLFRRGVYDVLVTCKALDEGINIPEVRVAIIAAASASDRQRIQRLGRVLRPAEGKQVAEVYTIYATDAEQERLRAEAEGLAGIADVDWMRVGAPA</sequence>
<dbReference type="Pfam" id="PF00271">
    <property type="entry name" value="Helicase_C"/>
    <property type="match status" value="1"/>
</dbReference>
<organism evidence="7 8">
    <name type="scientific">Micromonospora cremea</name>
    <dbReference type="NCBI Taxonomy" id="709881"/>
    <lineage>
        <taxon>Bacteria</taxon>
        <taxon>Bacillati</taxon>
        <taxon>Actinomycetota</taxon>
        <taxon>Actinomycetes</taxon>
        <taxon>Micromonosporales</taxon>
        <taxon>Micromonosporaceae</taxon>
        <taxon>Micromonospora</taxon>
    </lineage>
</organism>
<reference evidence="8" key="1">
    <citation type="submission" date="2016-12" db="EMBL/GenBank/DDBJ databases">
        <authorList>
            <person name="Varghese N."/>
            <person name="Submissions S."/>
        </authorList>
    </citation>
    <scope>NUCLEOTIDE SEQUENCE [LARGE SCALE GENOMIC DNA]</scope>
    <source>
        <strain evidence="8">DSM 45599</strain>
    </source>
</reference>
<gene>
    <name evidence="7" type="ORF">SAMN04489832_5814</name>
</gene>
<dbReference type="GO" id="GO:0004386">
    <property type="term" value="F:helicase activity"/>
    <property type="evidence" value="ECO:0007669"/>
    <property type="project" value="UniProtKB-KW"/>
</dbReference>
<keyword evidence="2" id="KW-0378">Hydrolase</keyword>
<dbReference type="InterPro" id="IPR050615">
    <property type="entry name" value="ATP-dep_DNA_Helicase"/>
</dbReference>
<dbReference type="SMART" id="SM00490">
    <property type="entry name" value="HELICc"/>
    <property type="match status" value="1"/>
</dbReference>
<dbReference type="STRING" id="709881.SAMN04489832_5814"/>
<feature type="domain" description="Helicase C-terminal" evidence="6">
    <location>
        <begin position="248"/>
        <end position="399"/>
    </location>
</feature>
<dbReference type="InterPro" id="IPR006935">
    <property type="entry name" value="Helicase/UvrB_N"/>
</dbReference>
<dbReference type="PANTHER" id="PTHR11274">
    <property type="entry name" value="RAD25/XP-B DNA REPAIR HELICASE"/>
    <property type="match status" value="1"/>
</dbReference>
<dbReference type="PROSITE" id="PS51194">
    <property type="entry name" value="HELICASE_CTER"/>
    <property type="match status" value="1"/>
</dbReference>
<dbReference type="GO" id="GO:0005524">
    <property type="term" value="F:ATP binding"/>
    <property type="evidence" value="ECO:0007669"/>
    <property type="project" value="UniProtKB-KW"/>
</dbReference>
<dbReference type="InterPro" id="IPR027417">
    <property type="entry name" value="P-loop_NTPase"/>
</dbReference>
<keyword evidence="1" id="KW-0547">Nucleotide-binding</keyword>
<dbReference type="InterPro" id="IPR001650">
    <property type="entry name" value="Helicase_C-like"/>
</dbReference>
<proteinExistence type="predicted"/>
<dbReference type="PROSITE" id="PS51192">
    <property type="entry name" value="HELICASE_ATP_BIND_1"/>
    <property type="match status" value="1"/>
</dbReference>
<dbReference type="Gene3D" id="3.40.50.300">
    <property type="entry name" value="P-loop containing nucleotide triphosphate hydrolases"/>
    <property type="match status" value="2"/>
</dbReference>
<name>A0A1N6ANI1_9ACTN</name>
<evidence type="ECO:0000256" key="2">
    <source>
        <dbReference type="ARBA" id="ARBA00022801"/>
    </source>
</evidence>
<evidence type="ECO:0000313" key="7">
    <source>
        <dbReference type="EMBL" id="SIN35488.1"/>
    </source>
</evidence>
<dbReference type="PANTHER" id="PTHR11274:SF0">
    <property type="entry name" value="GENERAL TRANSCRIPTION AND DNA REPAIR FACTOR IIH HELICASE SUBUNIT XPB"/>
    <property type="match status" value="1"/>
</dbReference>
<dbReference type="SMART" id="SM00487">
    <property type="entry name" value="DEXDc"/>
    <property type="match status" value="1"/>
</dbReference>
<feature type="domain" description="Helicase ATP-binding" evidence="5">
    <location>
        <begin position="22"/>
        <end position="173"/>
    </location>
</feature>
<evidence type="ECO:0000259" key="6">
    <source>
        <dbReference type="PROSITE" id="PS51194"/>
    </source>
</evidence>
<evidence type="ECO:0000256" key="3">
    <source>
        <dbReference type="ARBA" id="ARBA00022806"/>
    </source>
</evidence>
<dbReference type="GO" id="GO:0016787">
    <property type="term" value="F:hydrolase activity"/>
    <property type="evidence" value="ECO:0007669"/>
    <property type="project" value="UniProtKB-KW"/>
</dbReference>
<evidence type="ECO:0000256" key="4">
    <source>
        <dbReference type="ARBA" id="ARBA00022840"/>
    </source>
</evidence>
<dbReference type="SUPFAM" id="SSF52540">
    <property type="entry name" value="P-loop containing nucleoside triphosphate hydrolases"/>
    <property type="match status" value="1"/>
</dbReference>
<dbReference type="Pfam" id="PF04851">
    <property type="entry name" value="ResIII"/>
    <property type="match status" value="1"/>
</dbReference>
<protein>
    <submittedName>
        <fullName evidence="7">Superfamily II DNA or RNA helicase</fullName>
    </submittedName>
</protein>
<dbReference type="AlphaFoldDB" id="A0A1N6ANI1"/>
<keyword evidence="8" id="KW-1185">Reference proteome</keyword>
<evidence type="ECO:0000256" key="1">
    <source>
        <dbReference type="ARBA" id="ARBA00022741"/>
    </source>
</evidence>
<keyword evidence="3 7" id="KW-0347">Helicase</keyword>